<feature type="compositionally biased region" description="Low complexity" evidence="1">
    <location>
        <begin position="592"/>
        <end position="602"/>
    </location>
</feature>
<reference evidence="3 4" key="1">
    <citation type="journal article" date="2024" name="Commun. Biol.">
        <title>Comparative genomic analysis of thermophilic fungi reveals convergent evolutionary adaptations and gene losses.</title>
        <authorList>
            <person name="Steindorff A.S."/>
            <person name="Aguilar-Pontes M.V."/>
            <person name="Robinson A.J."/>
            <person name="Andreopoulos B."/>
            <person name="LaButti K."/>
            <person name="Kuo A."/>
            <person name="Mondo S."/>
            <person name="Riley R."/>
            <person name="Otillar R."/>
            <person name="Haridas S."/>
            <person name="Lipzen A."/>
            <person name="Grimwood J."/>
            <person name="Schmutz J."/>
            <person name="Clum A."/>
            <person name="Reid I.D."/>
            <person name="Moisan M.C."/>
            <person name="Butler G."/>
            <person name="Nguyen T.T.M."/>
            <person name="Dewar K."/>
            <person name="Conant G."/>
            <person name="Drula E."/>
            <person name="Henrissat B."/>
            <person name="Hansel C."/>
            <person name="Singer S."/>
            <person name="Hutchinson M.I."/>
            <person name="de Vries R.P."/>
            <person name="Natvig D.O."/>
            <person name="Powell A.J."/>
            <person name="Tsang A."/>
            <person name="Grigoriev I.V."/>
        </authorList>
    </citation>
    <scope>NUCLEOTIDE SEQUENCE [LARGE SCALE GENOMIC DNA]</scope>
    <source>
        <strain evidence="3 4">CBS 620.91</strain>
    </source>
</reference>
<dbReference type="EMBL" id="JAZGSY010000021">
    <property type="protein sequence ID" value="KAL1843244.1"/>
    <property type="molecule type" value="Genomic_DNA"/>
</dbReference>
<feature type="region of interest" description="Disordered" evidence="1">
    <location>
        <begin position="585"/>
        <end position="617"/>
    </location>
</feature>
<dbReference type="PANTHER" id="PTHR39463">
    <property type="entry name" value="MEDUSA"/>
    <property type="match status" value="1"/>
</dbReference>
<protein>
    <recommendedName>
        <fullName evidence="2">DUF7082 domain-containing protein</fullName>
    </recommendedName>
</protein>
<feature type="compositionally biased region" description="Low complexity" evidence="1">
    <location>
        <begin position="140"/>
        <end position="152"/>
    </location>
</feature>
<feature type="region of interest" description="Disordered" evidence="1">
    <location>
        <begin position="60"/>
        <end position="96"/>
    </location>
</feature>
<evidence type="ECO:0000313" key="3">
    <source>
        <dbReference type="EMBL" id="KAL1843244.1"/>
    </source>
</evidence>
<dbReference type="Proteomes" id="UP001583172">
    <property type="component" value="Unassembled WGS sequence"/>
</dbReference>
<proteinExistence type="predicted"/>
<evidence type="ECO:0000313" key="4">
    <source>
        <dbReference type="Proteomes" id="UP001583172"/>
    </source>
</evidence>
<feature type="region of interest" description="Disordered" evidence="1">
    <location>
        <begin position="543"/>
        <end position="565"/>
    </location>
</feature>
<organism evidence="3 4">
    <name type="scientific">Humicola insolens</name>
    <name type="common">Soft-rot fungus</name>
    <dbReference type="NCBI Taxonomy" id="85995"/>
    <lineage>
        <taxon>Eukaryota</taxon>
        <taxon>Fungi</taxon>
        <taxon>Dikarya</taxon>
        <taxon>Ascomycota</taxon>
        <taxon>Pezizomycotina</taxon>
        <taxon>Sordariomycetes</taxon>
        <taxon>Sordariomycetidae</taxon>
        <taxon>Sordariales</taxon>
        <taxon>Chaetomiaceae</taxon>
        <taxon>Mycothermus</taxon>
    </lineage>
</organism>
<feature type="region of interest" description="Disordered" evidence="1">
    <location>
        <begin position="636"/>
        <end position="671"/>
    </location>
</feature>
<gene>
    <name evidence="3" type="ORF">VTJ49DRAFT_2575</name>
</gene>
<evidence type="ECO:0000256" key="1">
    <source>
        <dbReference type="SAM" id="MobiDB-lite"/>
    </source>
</evidence>
<feature type="region of interest" description="Disordered" evidence="1">
    <location>
        <begin position="118"/>
        <end position="184"/>
    </location>
</feature>
<feature type="region of interest" description="Disordered" evidence="1">
    <location>
        <begin position="246"/>
        <end position="275"/>
    </location>
</feature>
<name>A0ABR3VNV1_HUMIN</name>
<dbReference type="PANTHER" id="PTHR39463:SF1">
    <property type="entry name" value="MEDUSA"/>
    <property type="match status" value="1"/>
</dbReference>
<keyword evidence="4" id="KW-1185">Reference proteome</keyword>
<feature type="compositionally biased region" description="Polar residues" evidence="1">
    <location>
        <begin position="543"/>
        <end position="556"/>
    </location>
</feature>
<feature type="compositionally biased region" description="Low complexity" evidence="1">
    <location>
        <begin position="78"/>
        <end position="92"/>
    </location>
</feature>
<accession>A0ABR3VNV1</accession>
<sequence>MSSTKAPQPVYKVYEPAYPPHRTIIVDDQAESPETLTLRLEEAARNGDLSGECPPNLLPMPMSAYKPQPPSLHGYADSAYPSYSSQPFSPQQTENAAQINQMAFAANSAAVAPYLGGQVQHTSSHGPRGSVTGGSGGVGAPDDSSTPDLSSPKTRSPARRQSLRHPASQPRVKPESPVAQHTLPDEASTNAYDFSAGNAAASTSTHLQQHQAAVHSDFTPAASAGGYGQGNASMLSSYRSASLADPYQRAPPAVRSPHALGNTMPTPPPRANQCSVDPMSPPAVPLVRTSTLGQPTGGFPGYGVHHEKAKLNLVGNLDSMAENWTAEEWESKRRLVVFRKKQTGSMLTVNFHPVRPAERPPHSICISCIWWEEKGACYVTSVDTIFLLEKLLTSPGDRFQVDEKNRIRRNLEGFRPATVSKGRSESGEFFKVIMGFGNPKPRNIEKDVKVFKWTDLKNALNKIVSKYSASTTAVIPPTARTYVPAPLGLSSYSPLPPTPASAVSTAANDAASNASYAGHHQVENLASPRSLASTSSWQTSTYGTAASRTMSPTVKTNPPVPGSGLRMSSTLPTVYDHRGATHSLASPYSMTAPASSHAAPSDGAHHGHGHGHAQGMQTQVRSWDGYAVAADGYASQPGASTHATAGQVYPSGGRGGGGNGGGGYGDPSSRA</sequence>
<feature type="domain" description="DUF7082" evidence="2">
    <location>
        <begin position="308"/>
        <end position="464"/>
    </location>
</feature>
<dbReference type="Pfam" id="PF23305">
    <property type="entry name" value="DUF7082"/>
    <property type="match status" value="1"/>
</dbReference>
<evidence type="ECO:0000259" key="2">
    <source>
        <dbReference type="Pfam" id="PF23305"/>
    </source>
</evidence>
<comment type="caution">
    <text evidence="3">The sequence shown here is derived from an EMBL/GenBank/DDBJ whole genome shotgun (WGS) entry which is preliminary data.</text>
</comment>
<feature type="compositionally biased region" description="Gly residues" evidence="1">
    <location>
        <begin position="652"/>
        <end position="665"/>
    </location>
</feature>
<dbReference type="InterPro" id="IPR055509">
    <property type="entry name" value="DUF7082"/>
</dbReference>